<dbReference type="InterPro" id="IPR000792">
    <property type="entry name" value="Tscrpt_reg_LuxR_C"/>
</dbReference>
<evidence type="ECO:0000256" key="2">
    <source>
        <dbReference type="ARBA" id="ARBA00023125"/>
    </source>
</evidence>
<evidence type="ECO:0000259" key="4">
    <source>
        <dbReference type="PROSITE" id="PS50043"/>
    </source>
</evidence>
<protein>
    <submittedName>
        <fullName evidence="5">AAA family ATPase</fullName>
    </submittedName>
</protein>
<name>A0A9Q9MCI4_9ACTN</name>
<dbReference type="SMART" id="SM00421">
    <property type="entry name" value="HTH_LUXR"/>
    <property type="match status" value="1"/>
</dbReference>
<evidence type="ECO:0000256" key="3">
    <source>
        <dbReference type="ARBA" id="ARBA00023163"/>
    </source>
</evidence>
<dbReference type="Pfam" id="PF13191">
    <property type="entry name" value="AAA_16"/>
    <property type="match status" value="1"/>
</dbReference>
<feature type="domain" description="HTH luxR-type" evidence="4">
    <location>
        <begin position="824"/>
        <end position="884"/>
    </location>
</feature>
<dbReference type="PANTHER" id="PTHR44688:SF16">
    <property type="entry name" value="DNA-BINDING TRANSCRIPTIONAL ACTIVATOR DEVR_DOSR"/>
    <property type="match status" value="1"/>
</dbReference>
<evidence type="ECO:0000313" key="5">
    <source>
        <dbReference type="EMBL" id="UWZ50964.1"/>
    </source>
</evidence>
<dbReference type="EMBL" id="CP073767">
    <property type="protein sequence ID" value="UWZ50964.1"/>
    <property type="molecule type" value="Genomic_DNA"/>
</dbReference>
<gene>
    <name evidence="5" type="ORF">Daura_29695</name>
</gene>
<evidence type="ECO:0000256" key="1">
    <source>
        <dbReference type="ARBA" id="ARBA00023015"/>
    </source>
</evidence>
<dbReference type="PANTHER" id="PTHR44688">
    <property type="entry name" value="DNA-BINDING TRANSCRIPTIONAL ACTIVATOR DEVR_DOSR"/>
    <property type="match status" value="1"/>
</dbReference>
<dbReference type="AlphaFoldDB" id="A0A9Q9MCI4"/>
<proteinExistence type="predicted"/>
<keyword evidence="3" id="KW-0804">Transcription</keyword>
<dbReference type="PROSITE" id="PS50043">
    <property type="entry name" value="HTH_LUXR_2"/>
    <property type="match status" value="1"/>
</dbReference>
<sequence length="892" mass="93627">MTVETQQPRRRWPFVARDAERAAVLRALGGAEAGGALIIGPAGIGKSRLADEAVTARSGHRVLRVHASEAGRDVPLGAFARWLPARTRAGDDAGGAVAAVVRAVSAAPAGEGRAVLLVDDVDLLDPLSALVIHQIVAGGLLDVVATLRSGTPVPDFVTALLRTGRLTRVDLEPLGPPAIGALLAAVLDGPVSSITVAFIQRVSAGNPLYVRELLGDALDTGALTVVDGLWHLRPARTASQRLTDLLDTRLRSTTPEERRALELLALAGQVGLSRLHELCDPEAVESLERRGLIVVRRDGRRLPAGLAHPLYGEILRATLPASARLRHTRTLADLYERAGARRAGDLLRWAVWRLTGGGGFDPAWMTEAARRATVLRAGAGLRERLARHAWAATGDVEAGLLVCAAQFDDGRFADGYRTLDRLAATVDSDEGRAGVALARAFYRGWGAGRLDEALDVLEVAEAAVADPVWRAELAIQRSMLLAASGTPAEALRLLEPLVDGRDGAEPSLRAAAAGGMACMMAGRFPAAMRLSRRAYRLIAEADREHRDIGVLTGLAGLCVRVITDAGHAAEARAFGGAALRAAADTGDAHGLAWITAGLASLELPAGDLERARRHAVEAAAYFRRVNSPIGLGWVLAIGLLVAVHQGDAARADVLRAELASTRPELRQIRMYHYEIDRAVAWHTAYTGDPDHACVTLAGQARHWAARGAVMPAVVLAGDLARLGRADLAAAVLAEVTLRAPLPEGWPLGAAIAAFVTGAAQGDPVALESAADTFGRLGFTVYAVDALSAAAVAAGGASREPARVAAAAAALAAQCPGLRTPLLSRAGTGDRLTRREREVALLAAQGLSNRDIAERLTVSGRTVENHLARVYLKLGVHGREGLETGLSTPPAEN</sequence>
<keyword evidence="1" id="KW-0805">Transcription regulation</keyword>
<dbReference type="PROSITE" id="PS00622">
    <property type="entry name" value="HTH_LUXR_1"/>
    <property type="match status" value="1"/>
</dbReference>
<dbReference type="InterPro" id="IPR041664">
    <property type="entry name" value="AAA_16"/>
</dbReference>
<dbReference type="InterPro" id="IPR011990">
    <property type="entry name" value="TPR-like_helical_dom_sf"/>
</dbReference>
<reference evidence="5" key="1">
    <citation type="submission" date="2021-04" db="EMBL/GenBank/DDBJ databases">
        <title>Dactylosporangium aurantiacum NRRL B-8018 full assembly.</title>
        <authorList>
            <person name="Hartkoorn R.C."/>
            <person name="Beaudoing E."/>
            <person name="Hot D."/>
        </authorList>
    </citation>
    <scope>NUCLEOTIDE SEQUENCE</scope>
    <source>
        <strain evidence="5">NRRL B-8018</strain>
    </source>
</reference>
<keyword evidence="2" id="KW-0238">DNA-binding</keyword>
<dbReference type="Gene3D" id="1.10.10.10">
    <property type="entry name" value="Winged helix-like DNA-binding domain superfamily/Winged helix DNA-binding domain"/>
    <property type="match status" value="1"/>
</dbReference>
<dbReference type="PRINTS" id="PR00038">
    <property type="entry name" value="HTHLUXR"/>
</dbReference>
<dbReference type="Pfam" id="PF00196">
    <property type="entry name" value="GerE"/>
    <property type="match status" value="1"/>
</dbReference>
<dbReference type="SUPFAM" id="SSF46894">
    <property type="entry name" value="C-terminal effector domain of the bipartite response regulators"/>
    <property type="match status" value="1"/>
</dbReference>
<dbReference type="OrthoDB" id="3176919at2"/>
<dbReference type="InterPro" id="IPR016032">
    <property type="entry name" value="Sig_transdc_resp-reg_C-effctor"/>
</dbReference>
<dbReference type="GO" id="GO:0006355">
    <property type="term" value="P:regulation of DNA-templated transcription"/>
    <property type="evidence" value="ECO:0007669"/>
    <property type="project" value="InterPro"/>
</dbReference>
<evidence type="ECO:0000313" key="6">
    <source>
        <dbReference type="Proteomes" id="UP001058003"/>
    </source>
</evidence>
<dbReference type="GO" id="GO:0003677">
    <property type="term" value="F:DNA binding"/>
    <property type="evidence" value="ECO:0007669"/>
    <property type="project" value="UniProtKB-KW"/>
</dbReference>
<dbReference type="InterPro" id="IPR036388">
    <property type="entry name" value="WH-like_DNA-bd_sf"/>
</dbReference>
<dbReference type="SUPFAM" id="SSF52540">
    <property type="entry name" value="P-loop containing nucleoside triphosphate hydrolases"/>
    <property type="match status" value="1"/>
</dbReference>
<dbReference type="Gene3D" id="1.25.40.10">
    <property type="entry name" value="Tetratricopeptide repeat domain"/>
    <property type="match status" value="1"/>
</dbReference>
<dbReference type="RefSeq" id="WP_033360795.1">
    <property type="nucleotide sequence ID" value="NZ_CP073767.1"/>
</dbReference>
<accession>A0A9Q9MCI4</accession>
<dbReference type="Proteomes" id="UP001058003">
    <property type="component" value="Chromosome"/>
</dbReference>
<keyword evidence="6" id="KW-1185">Reference proteome</keyword>
<organism evidence="5 6">
    <name type="scientific">Dactylosporangium aurantiacum</name>
    <dbReference type="NCBI Taxonomy" id="35754"/>
    <lineage>
        <taxon>Bacteria</taxon>
        <taxon>Bacillati</taxon>
        <taxon>Actinomycetota</taxon>
        <taxon>Actinomycetes</taxon>
        <taxon>Micromonosporales</taxon>
        <taxon>Micromonosporaceae</taxon>
        <taxon>Dactylosporangium</taxon>
    </lineage>
</organism>
<dbReference type="CDD" id="cd06170">
    <property type="entry name" value="LuxR_C_like"/>
    <property type="match status" value="1"/>
</dbReference>
<dbReference type="InterPro" id="IPR027417">
    <property type="entry name" value="P-loop_NTPase"/>
</dbReference>
<dbReference type="KEGG" id="daur:Daura_29695"/>
<dbReference type="Gene3D" id="3.40.50.300">
    <property type="entry name" value="P-loop containing nucleotide triphosphate hydrolases"/>
    <property type="match status" value="1"/>
</dbReference>